<evidence type="ECO:0000313" key="2">
    <source>
        <dbReference type="EMBL" id="ERJ98960.1"/>
    </source>
</evidence>
<dbReference type="Proteomes" id="UP000016646">
    <property type="component" value="Unassembled WGS sequence"/>
</dbReference>
<evidence type="ECO:0000313" key="4">
    <source>
        <dbReference type="Proteomes" id="UP000016646"/>
    </source>
</evidence>
<protein>
    <submittedName>
        <fullName evidence="1">PF03382 family protein</fullName>
    </submittedName>
</protein>
<dbReference type="InterPro" id="IPR053139">
    <property type="entry name" value="Surface_bspA-like"/>
</dbReference>
<dbReference type="Proteomes" id="UP000016412">
    <property type="component" value="Unassembled WGS sequence"/>
</dbReference>
<dbReference type="SUPFAM" id="SSF52058">
    <property type="entry name" value="L domain-like"/>
    <property type="match status" value="2"/>
</dbReference>
<dbReference type="OrthoDB" id="356085at2"/>
<name>U1FL28_TRESO</name>
<dbReference type="STRING" id="1125725.HMPREF1325_0432"/>
<dbReference type="PATRIC" id="fig|1125725.3.peg.1958"/>
<dbReference type="EMBL" id="AVQI01000079">
    <property type="protein sequence ID" value="ERJ98960.1"/>
    <property type="molecule type" value="Genomic_DNA"/>
</dbReference>
<dbReference type="PANTHER" id="PTHR45661">
    <property type="entry name" value="SURFACE ANTIGEN"/>
    <property type="match status" value="1"/>
</dbReference>
<dbReference type="SUPFAM" id="SSF52047">
    <property type="entry name" value="RNI-like"/>
    <property type="match status" value="1"/>
</dbReference>
<proteinExistence type="predicted"/>
<evidence type="ECO:0000313" key="1">
    <source>
        <dbReference type="EMBL" id="ERF60091.1"/>
    </source>
</evidence>
<comment type="caution">
    <text evidence="1">The sequence shown here is derived from an EMBL/GenBank/DDBJ whole genome shotgun (WGS) entry which is preliminary data.</text>
</comment>
<dbReference type="eggNOG" id="COG4886">
    <property type="taxonomic scope" value="Bacteria"/>
</dbReference>
<dbReference type="EMBL" id="AUZJ01000049">
    <property type="protein sequence ID" value="ERF60091.1"/>
    <property type="molecule type" value="Genomic_DNA"/>
</dbReference>
<accession>U1FL28</accession>
<organism evidence="1 3">
    <name type="scientific">Treponema socranskii subsp. socranskii VPI DR56BR1116 = ATCC 35536</name>
    <dbReference type="NCBI Taxonomy" id="1125725"/>
    <lineage>
        <taxon>Bacteria</taxon>
        <taxon>Pseudomonadati</taxon>
        <taxon>Spirochaetota</taxon>
        <taxon>Spirochaetia</taxon>
        <taxon>Spirochaetales</taxon>
        <taxon>Treponemataceae</taxon>
        <taxon>Treponema</taxon>
    </lineage>
</organism>
<dbReference type="InterPro" id="IPR026906">
    <property type="entry name" value="LRR_5"/>
</dbReference>
<reference evidence="3 4" key="1">
    <citation type="submission" date="2013-08" db="EMBL/GenBank/DDBJ databases">
        <authorList>
            <person name="Durkin A.S."/>
            <person name="Haft D.R."/>
            <person name="McCorrison J."/>
            <person name="Torralba M."/>
            <person name="Gillis M."/>
            <person name="Haft D.H."/>
            <person name="Methe B."/>
            <person name="Sutton G."/>
            <person name="Nelson K.E."/>
        </authorList>
    </citation>
    <scope>NUCLEOTIDE SEQUENCE [LARGE SCALE GENOMIC DNA]</scope>
    <source>
        <strain evidence="2 4">ATCC 35536</strain>
        <strain evidence="1 3">VPI DR56BR1116</strain>
    </source>
</reference>
<dbReference type="AlphaFoldDB" id="U1FL28"/>
<keyword evidence="4" id="KW-1185">Reference proteome</keyword>
<dbReference type="Gene3D" id="3.40.50.12480">
    <property type="match status" value="1"/>
</dbReference>
<dbReference type="Gene3D" id="3.80.10.10">
    <property type="entry name" value="Ribonuclease Inhibitor"/>
    <property type="match status" value="6"/>
</dbReference>
<sequence>METDPAAEEARAAEAVVAGGGTLITKTVTVGEAPSYIKQLDADNRYIVKVTGSFNESLFPADILLSLIGSALTGTPVKRVTLDLSATEDFPGITLQDFKGATSLVEISLPASKNNTVIGKEAFWGCTNLVKISIPDSVTEIGESAFYKCSALKDVHIPSAVTTIKKNTFYECTSLSEITIPKNIVSIAEDAFYKSGIKKVTFDKESQLTEINCFSGCAALEQVEIPASVTKLGKNAFSLCTSLTTVSFEETAKVEELIGFAGCTSLTSIEIPPSVKTIADRAFSDCTALQSITVPKSVKTLGSSAFGNCTALSSVNFEAGSQLTTLKGGIFSNCSSLRSIELPASVSSFEPNIFENCNKLTTIAVAAENTTYAAENNYVYTKGSKKLFCAAPGITEVTVSGTVAEIASNAFVYCTELTKVTMADGCRSRGSDFSKCTKLTDVAVVHTEGVTEGKFRFSGSTTIKNAVIADGVPSVNYAFSNCTALEQVTIGNGVKKIYSAFNGCSKLLRIHIPASVTELHEVFADCTALTELTVDPANTTYASENNCIYEKNLKQLLAVATGLEEVVLPDTIKFVYSWNSPFRRHTVLKKLTIGTNLVSFPSGTFADCSALAEVRYKGSPSQWAAIEFKDKEANPVYFAKQLYFNDVLEENITLSDTTRNKEVTQFAFVNCTNIKTINMRDIRTIARNAFDGCSNLSTIKLEKICEGSIDSRAFNGCRNLSKIYYYYDNNNHNAREWTDIWGGIVFDYPYELYINDNQATKVVIMPILFYSTTYANCISIQEAELSVDTVLANTFSKCSNLKNIILYSKIKKIEEKAFLGCTSIEKVCYRDTIQNWCNISFAGSDANPLKYGHRLYIGKKIGLYEWSYEPVTEPEVPVLNENKSYVFYGANFTKVTFAAGSKVIPDYTFAECKELTKVTIPSSMKTIGQSAFSNCTKLTTIEFEGTSAEWNGIKKEKEWNMGIPATAVKCLGDNVDVQL</sequence>
<gene>
    <name evidence="2" type="ORF">HMPREF0860_1838</name>
    <name evidence="1" type="ORF">HMPREF1325_0432</name>
</gene>
<dbReference type="PANTHER" id="PTHR45661:SF3">
    <property type="entry name" value="IG-LIKE DOMAIN-CONTAINING PROTEIN"/>
    <property type="match status" value="1"/>
</dbReference>
<dbReference type="eggNOG" id="COG5492">
    <property type="taxonomic scope" value="Bacteria"/>
</dbReference>
<dbReference type="Pfam" id="PF13306">
    <property type="entry name" value="LRR_5"/>
    <property type="match status" value="7"/>
</dbReference>
<dbReference type="RefSeq" id="WP_021330948.1">
    <property type="nucleotide sequence ID" value="NZ_AUZJ01000049.1"/>
</dbReference>
<evidence type="ECO:0000313" key="3">
    <source>
        <dbReference type="Proteomes" id="UP000016412"/>
    </source>
</evidence>
<dbReference type="InterPro" id="IPR032675">
    <property type="entry name" value="LRR_dom_sf"/>
</dbReference>